<dbReference type="Proteomes" id="UP001154312">
    <property type="component" value="Unassembled WGS sequence"/>
</dbReference>
<dbReference type="InterPro" id="IPR041698">
    <property type="entry name" value="Methyltransf_25"/>
</dbReference>
<dbReference type="CDD" id="cd02440">
    <property type="entry name" value="AdoMet_MTases"/>
    <property type="match status" value="1"/>
</dbReference>
<dbReference type="Pfam" id="PF13649">
    <property type="entry name" value="Methyltransf_25"/>
    <property type="match status" value="1"/>
</dbReference>
<dbReference type="GO" id="GO:0008168">
    <property type="term" value="F:methyltransferase activity"/>
    <property type="evidence" value="ECO:0007669"/>
    <property type="project" value="UniProtKB-KW"/>
</dbReference>
<evidence type="ECO:0000259" key="1">
    <source>
        <dbReference type="Pfam" id="PF13649"/>
    </source>
</evidence>
<sequence>MYETIRFDQVADLYDHYVNVDFDIDFFLKEAKKAKGKILELTSGTGRVSMPLLNAGIDLTCVDYSGEMLAVLKKKIEKSGLNCQVHNMDITELSLENKYDLILIPFNSLSEITEKRKHKKTLEGVYNHLTETGVFICTLHNPKIRLKTIDGTLRHMGKYQISNDRTLIMQYIFNYSDKSQIVSGLQFYEIYDNNNNLIGKRYLDVNFYLFQKKEFEELIKLVGYQIIDLYGDYSYSRFDEETSPYMIWKLKR</sequence>
<dbReference type="InterPro" id="IPR029063">
    <property type="entry name" value="SAM-dependent_MTases_sf"/>
</dbReference>
<proteinExistence type="predicted"/>
<accession>A0A9X4JT95</accession>
<dbReference type="EMBL" id="JAKOAV010000013">
    <property type="protein sequence ID" value="MDF9408394.1"/>
    <property type="molecule type" value="Genomic_DNA"/>
</dbReference>
<keyword evidence="3" id="KW-1185">Reference proteome</keyword>
<feature type="domain" description="Methyltransferase" evidence="1">
    <location>
        <begin position="38"/>
        <end position="133"/>
    </location>
</feature>
<comment type="caution">
    <text evidence="2">The sequence shown here is derived from an EMBL/GenBank/DDBJ whole genome shotgun (WGS) entry which is preliminary data.</text>
</comment>
<keyword evidence="2" id="KW-0808">Transferase</keyword>
<dbReference type="Gene3D" id="2.20.25.110">
    <property type="entry name" value="S-adenosyl-L-methionine-dependent methyltransferases"/>
    <property type="match status" value="1"/>
</dbReference>
<keyword evidence="2" id="KW-0489">Methyltransferase</keyword>
<evidence type="ECO:0000313" key="2">
    <source>
        <dbReference type="EMBL" id="MDF9408394.1"/>
    </source>
</evidence>
<dbReference type="SUPFAM" id="SSF53335">
    <property type="entry name" value="S-adenosyl-L-methionine-dependent methyltransferases"/>
    <property type="match status" value="1"/>
</dbReference>
<protein>
    <submittedName>
        <fullName evidence="2">Class I SAM-dependent methyltransferase</fullName>
    </submittedName>
</protein>
<reference evidence="2" key="1">
    <citation type="submission" date="2022-02" db="EMBL/GenBank/DDBJ databases">
        <authorList>
            <person name="Leng L."/>
        </authorList>
    </citation>
    <scope>NUCLEOTIDE SEQUENCE</scope>
    <source>
        <strain evidence="2">JI</strain>
    </source>
</reference>
<organism evidence="2 3">
    <name type="scientific">Pelotomaculum isophthalicicum JI</name>
    <dbReference type="NCBI Taxonomy" id="947010"/>
    <lineage>
        <taxon>Bacteria</taxon>
        <taxon>Bacillati</taxon>
        <taxon>Bacillota</taxon>
        <taxon>Clostridia</taxon>
        <taxon>Eubacteriales</taxon>
        <taxon>Desulfotomaculaceae</taxon>
        <taxon>Pelotomaculum</taxon>
    </lineage>
</organism>
<name>A0A9X4JT95_9FIRM</name>
<dbReference type="GO" id="GO:0032259">
    <property type="term" value="P:methylation"/>
    <property type="evidence" value="ECO:0007669"/>
    <property type="project" value="UniProtKB-KW"/>
</dbReference>
<gene>
    <name evidence="2" type="ORF">L7E55_08490</name>
</gene>
<evidence type="ECO:0000313" key="3">
    <source>
        <dbReference type="Proteomes" id="UP001154312"/>
    </source>
</evidence>
<dbReference type="AlphaFoldDB" id="A0A9X4JT95"/>
<dbReference type="Gene3D" id="3.40.50.150">
    <property type="entry name" value="Vaccinia Virus protein VP39"/>
    <property type="match status" value="1"/>
</dbReference>
<dbReference type="RefSeq" id="WP_277443716.1">
    <property type="nucleotide sequence ID" value="NZ_JAKOAV010000013.1"/>
</dbReference>